<sequence length="212" mass="25220">MATEHYQPSSKSTYAPFSSIQYPTLSKFQSSIPINPSQSNSKNHQIPIIKDLRRINLLNELNTFQQNKTRIQETVEVIPQPVSCERIFYTYTNDHTDLRSRESIQLDQNISKHSTNSNQIYTNNNSSKLFHNNKYDQRFKLKFYSTTLFIFPKQRNEKFITEIRYIPEHITIRYKTTLELLAAATLTSSIHEHYYQNIHDFYHIAKDIFYRI</sequence>
<evidence type="ECO:0000313" key="6">
    <source>
        <dbReference type="EMBL" id="CAF3552930.1"/>
    </source>
</evidence>
<reference evidence="1" key="1">
    <citation type="submission" date="2021-02" db="EMBL/GenBank/DDBJ databases">
        <authorList>
            <person name="Nowell W R."/>
        </authorList>
    </citation>
    <scope>NUCLEOTIDE SEQUENCE</scope>
</reference>
<dbReference type="EMBL" id="CAJNOO010000034">
    <property type="protein sequence ID" value="CAF0759409.1"/>
    <property type="molecule type" value="Genomic_DNA"/>
</dbReference>
<dbReference type="AlphaFoldDB" id="A0A813MKZ8"/>
<dbReference type="EMBL" id="CAJNOL010000055">
    <property type="protein sequence ID" value="CAF0797096.1"/>
    <property type="molecule type" value="Genomic_DNA"/>
</dbReference>
<protein>
    <submittedName>
        <fullName evidence="1">Uncharacterized protein</fullName>
    </submittedName>
</protein>
<dbReference type="Proteomes" id="UP000663864">
    <property type="component" value="Unassembled WGS sequence"/>
</dbReference>
<keyword evidence="8" id="KW-1185">Reference proteome</keyword>
<evidence type="ECO:0000313" key="2">
    <source>
        <dbReference type="EMBL" id="CAF0759409.1"/>
    </source>
</evidence>
<evidence type="ECO:0000313" key="8">
    <source>
        <dbReference type="Proteomes" id="UP000663870"/>
    </source>
</evidence>
<dbReference type="OrthoDB" id="9973383at2759"/>
<accession>A0A813MKZ8</accession>
<comment type="caution">
    <text evidence="1">The sequence shown here is derived from an EMBL/GenBank/DDBJ whole genome shotgun (WGS) entry which is preliminary data.</text>
</comment>
<dbReference type="Proteomes" id="UP000663870">
    <property type="component" value="Unassembled WGS sequence"/>
</dbReference>
<dbReference type="EMBL" id="CAJNOT010000018">
    <property type="protein sequence ID" value="CAF0775748.1"/>
    <property type="molecule type" value="Genomic_DNA"/>
</dbReference>
<dbReference type="EMBL" id="CAJNOH010000001">
    <property type="protein sequence ID" value="CAF0720571.1"/>
    <property type="molecule type" value="Genomic_DNA"/>
</dbReference>
<dbReference type="Proteomes" id="UP000663882">
    <property type="component" value="Unassembled WGS sequence"/>
</dbReference>
<dbReference type="EMBL" id="CAJOBD010000049">
    <property type="protein sequence ID" value="CAF3552930.1"/>
    <property type="molecule type" value="Genomic_DNA"/>
</dbReference>
<evidence type="ECO:0000313" key="7">
    <source>
        <dbReference type="Proteomes" id="UP000663854"/>
    </source>
</evidence>
<evidence type="ECO:0000313" key="4">
    <source>
        <dbReference type="EMBL" id="CAF0797096.1"/>
    </source>
</evidence>
<evidence type="ECO:0000313" key="1">
    <source>
        <dbReference type="EMBL" id="CAF0720571.1"/>
    </source>
</evidence>
<name>A0A813MKZ8_9BILA</name>
<organism evidence="1 7">
    <name type="scientific">Rotaria sordida</name>
    <dbReference type="NCBI Taxonomy" id="392033"/>
    <lineage>
        <taxon>Eukaryota</taxon>
        <taxon>Metazoa</taxon>
        <taxon>Spiralia</taxon>
        <taxon>Gnathifera</taxon>
        <taxon>Rotifera</taxon>
        <taxon>Eurotatoria</taxon>
        <taxon>Bdelloidea</taxon>
        <taxon>Philodinida</taxon>
        <taxon>Philodinidae</taxon>
        <taxon>Rotaria</taxon>
    </lineage>
</organism>
<evidence type="ECO:0000313" key="3">
    <source>
        <dbReference type="EMBL" id="CAF0775748.1"/>
    </source>
</evidence>
<gene>
    <name evidence="6" type="ORF">JBS370_LOCUS1441</name>
    <name evidence="4" type="ORF">JXQ802_LOCUS4029</name>
    <name evidence="5" type="ORF">OTI717_LOCUS288</name>
    <name evidence="1" type="ORF">PYM288_LOCUS141</name>
    <name evidence="2" type="ORF">RFH988_LOCUS1751</name>
    <name evidence="3" type="ORF">ZHD862_LOCUS1109</name>
</gene>
<proteinExistence type="predicted"/>
<dbReference type="Proteomes" id="UP000663823">
    <property type="component" value="Unassembled WGS sequence"/>
</dbReference>
<evidence type="ECO:0000313" key="5">
    <source>
        <dbReference type="EMBL" id="CAF3477063.1"/>
    </source>
</evidence>
<dbReference type="Proteomes" id="UP000663836">
    <property type="component" value="Unassembled WGS sequence"/>
</dbReference>
<dbReference type="Proteomes" id="UP000663854">
    <property type="component" value="Unassembled WGS sequence"/>
</dbReference>
<dbReference type="EMBL" id="CAJOAX010000010">
    <property type="protein sequence ID" value="CAF3477063.1"/>
    <property type="molecule type" value="Genomic_DNA"/>
</dbReference>